<keyword evidence="5 8" id="KW-0697">Rotamase</keyword>
<protein>
    <recommendedName>
        <fullName evidence="4">Parvulin-like PPIase</fullName>
        <ecNumber evidence="3">5.2.1.8</ecNumber>
    </recommendedName>
    <alternativeName>
        <fullName evidence="6">Peptidyl-prolyl cis-trans isomerase plp</fullName>
    </alternativeName>
    <alternativeName>
        <fullName evidence="7">Rotamase plp</fullName>
    </alternativeName>
</protein>
<keyword evidence="8 10" id="KW-0413">Isomerase</keyword>
<dbReference type="InterPro" id="IPR000297">
    <property type="entry name" value="PPIase_PpiC"/>
</dbReference>
<dbReference type="Gene3D" id="3.10.50.40">
    <property type="match status" value="1"/>
</dbReference>
<evidence type="ECO:0000256" key="6">
    <source>
        <dbReference type="ARBA" id="ARBA00030642"/>
    </source>
</evidence>
<evidence type="ECO:0000256" key="1">
    <source>
        <dbReference type="ARBA" id="ARBA00000971"/>
    </source>
</evidence>
<accession>A0A7X3FSL8</accession>
<dbReference type="SUPFAM" id="SSF109998">
    <property type="entry name" value="Triger factor/SurA peptide-binding domain-like"/>
    <property type="match status" value="1"/>
</dbReference>
<evidence type="ECO:0000259" key="9">
    <source>
        <dbReference type="PROSITE" id="PS50198"/>
    </source>
</evidence>
<evidence type="ECO:0000313" key="10">
    <source>
        <dbReference type="EMBL" id="MVS99497.1"/>
    </source>
</evidence>
<dbReference type="AlphaFoldDB" id="A0A7X3FSL8"/>
<dbReference type="SUPFAM" id="SSF54534">
    <property type="entry name" value="FKBP-like"/>
    <property type="match status" value="1"/>
</dbReference>
<keyword evidence="11" id="KW-1185">Reference proteome</keyword>
<sequence length="323" mass="34988">MQAGSRKILTMLAMPPAGPPRRHKIPMSFTPQRLLRAASLAVLLTAAPALGALAQDAAAPVDPTSVVATVGNETITEGDLGFAAEDMAQELSQMPPEERRAFLVRILIDMKVMSAAARDAGMDQTEIFAQRRDYLEERALRRAYFAEAIAASVTNEAIQAEYDAFVEQFEPVEEVRASHILVESEEEANSLKAELDGGADFATLAREHSIDPGAANGGDLGFFGRGMMVQPFEEAAFALDEGAISAPVQSQFGWHIIRLDEKRQSAPPTFEQVAPQIQNQLLMRTFTEKVDELMAGVEVTIEDADLKARFDAQEAAENAAAGQ</sequence>
<dbReference type="PROSITE" id="PS50198">
    <property type="entry name" value="PPIC_PPIASE_2"/>
    <property type="match status" value="1"/>
</dbReference>
<comment type="similarity">
    <text evidence="2">Belongs to the PpiC/parvulin rotamase family.</text>
</comment>
<dbReference type="InterPro" id="IPR027304">
    <property type="entry name" value="Trigger_fact/SurA_dom_sf"/>
</dbReference>
<dbReference type="GO" id="GO:0003755">
    <property type="term" value="F:peptidyl-prolyl cis-trans isomerase activity"/>
    <property type="evidence" value="ECO:0007669"/>
    <property type="project" value="UniProtKB-KW"/>
</dbReference>
<evidence type="ECO:0000256" key="8">
    <source>
        <dbReference type="PROSITE-ProRule" id="PRU00278"/>
    </source>
</evidence>
<dbReference type="EMBL" id="WQRF01000002">
    <property type="protein sequence ID" value="MVS99497.1"/>
    <property type="molecule type" value="Genomic_DNA"/>
</dbReference>
<evidence type="ECO:0000256" key="4">
    <source>
        <dbReference type="ARBA" id="ARBA00018370"/>
    </source>
</evidence>
<organism evidence="10 11">
    <name type="scientific">Devosia marina</name>
    <dbReference type="NCBI Taxonomy" id="2683198"/>
    <lineage>
        <taxon>Bacteria</taxon>
        <taxon>Pseudomonadati</taxon>
        <taxon>Pseudomonadota</taxon>
        <taxon>Alphaproteobacteria</taxon>
        <taxon>Hyphomicrobiales</taxon>
        <taxon>Devosiaceae</taxon>
        <taxon>Devosia</taxon>
    </lineage>
</organism>
<comment type="catalytic activity">
    <reaction evidence="1">
        <text>[protein]-peptidylproline (omega=180) = [protein]-peptidylproline (omega=0)</text>
        <dbReference type="Rhea" id="RHEA:16237"/>
        <dbReference type="Rhea" id="RHEA-COMP:10747"/>
        <dbReference type="Rhea" id="RHEA-COMP:10748"/>
        <dbReference type="ChEBI" id="CHEBI:83833"/>
        <dbReference type="ChEBI" id="CHEBI:83834"/>
        <dbReference type="EC" id="5.2.1.8"/>
    </reaction>
</comment>
<evidence type="ECO:0000313" key="11">
    <source>
        <dbReference type="Proteomes" id="UP000438106"/>
    </source>
</evidence>
<dbReference type="PANTHER" id="PTHR47245">
    <property type="entry name" value="PEPTIDYLPROLYL ISOMERASE"/>
    <property type="match status" value="1"/>
</dbReference>
<reference evidence="10 11" key="1">
    <citation type="submission" date="2019-12" db="EMBL/GenBank/DDBJ databases">
        <title>Devosia maris sp. nov., isolated from the deep seawater.</title>
        <authorList>
            <person name="Liu Y."/>
        </authorList>
    </citation>
    <scope>NUCLEOTIDE SEQUENCE [LARGE SCALE GENOMIC DNA]</scope>
    <source>
        <strain evidence="10 11">L53-10-65</strain>
    </source>
</reference>
<evidence type="ECO:0000256" key="3">
    <source>
        <dbReference type="ARBA" id="ARBA00013194"/>
    </source>
</evidence>
<dbReference type="PANTHER" id="PTHR47245:SF2">
    <property type="entry name" value="PEPTIDYL-PROLYL CIS-TRANS ISOMERASE HP_0175-RELATED"/>
    <property type="match status" value="1"/>
</dbReference>
<evidence type="ECO:0000256" key="2">
    <source>
        <dbReference type="ARBA" id="ARBA00007656"/>
    </source>
</evidence>
<feature type="domain" description="PpiC" evidence="9">
    <location>
        <begin position="172"/>
        <end position="261"/>
    </location>
</feature>
<dbReference type="Pfam" id="PF13616">
    <property type="entry name" value="Rotamase_3"/>
    <property type="match status" value="1"/>
</dbReference>
<evidence type="ECO:0000256" key="7">
    <source>
        <dbReference type="ARBA" id="ARBA00031484"/>
    </source>
</evidence>
<gene>
    <name evidence="10" type="ORF">GO014_10730</name>
</gene>
<comment type="caution">
    <text evidence="10">The sequence shown here is derived from an EMBL/GenBank/DDBJ whole genome shotgun (WGS) entry which is preliminary data.</text>
</comment>
<evidence type="ECO:0000256" key="5">
    <source>
        <dbReference type="ARBA" id="ARBA00023110"/>
    </source>
</evidence>
<dbReference type="Proteomes" id="UP000438106">
    <property type="component" value="Unassembled WGS sequence"/>
</dbReference>
<name>A0A7X3FSL8_9HYPH</name>
<dbReference type="InterPro" id="IPR050245">
    <property type="entry name" value="PrsA_foldase"/>
</dbReference>
<dbReference type="EC" id="5.2.1.8" evidence="3"/>
<dbReference type="InterPro" id="IPR046357">
    <property type="entry name" value="PPIase_dom_sf"/>
</dbReference>
<proteinExistence type="inferred from homology"/>